<sequence length="66" mass="7125">MSEDESEPDVFEDPFAEFEAAQAAASDIGTSHVQEDDEEIEVEDLGGAELGEDDDSNGDDDNEDTE</sequence>
<dbReference type="HOGENOM" id="CLU_2835617_0_0_1"/>
<evidence type="ECO:0000256" key="1">
    <source>
        <dbReference type="SAM" id="MobiDB-lite"/>
    </source>
</evidence>
<keyword evidence="3" id="KW-1185">Reference proteome</keyword>
<accession>A0A0E0MNF0</accession>
<dbReference type="Proteomes" id="UP000026962">
    <property type="component" value="Chromosome 12"/>
</dbReference>
<reference evidence="2" key="2">
    <citation type="submission" date="2018-05" db="EMBL/GenBank/DDBJ databases">
        <title>OpunRS2 (Oryza punctata Reference Sequence Version 2).</title>
        <authorList>
            <person name="Zhang J."/>
            <person name="Kudrna D."/>
            <person name="Lee S."/>
            <person name="Talag J."/>
            <person name="Welchert J."/>
            <person name="Wing R.A."/>
        </authorList>
    </citation>
    <scope>NUCLEOTIDE SEQUENCE [LARGE SCALE GENOMIC DNA]</scope>
</reference>
<name>A0A0E0MNF0_ORYPU</name>
<reference evidence="2" key="1">
    <citation type="submission" date="2015-04" db="UniProtKB">
        <authorList>
            <consortium name="EnsemblPlants"/>
        </authorList>
    </citation>
    <scope>IDENTIFICATION</scope>
</reference>
<proteinExistence type="predicted"/>
<evidence type="ECO:0000313" key="2">
    <source>
        <dbReference type="EnsemblPlants" id="OPUNC12G13840.1"/>
    </source>
</evidence>
<protein>
    <submittedName>
        <fullName evidence="2">Uncharacterized protein</fullName>
    </submittedName>
</protein>
<dbReference type="Gramene" id="OPUNC12G13840.1">
    <property type="protein sequence ID" value="OPUNC12G13840.1"/>
    <property type="gene ID" value="OPUNC12G13840"/>
</dbReference>
<feature type="compositionally biased region" description="Acidic residues" evidence="1">
    <location>
        <begin position="35"/>
        <end position="66"/>
    </location>
</feature>
<evidence type="ECO:0000313" key="3">
    <source>
        <dbReference type="Proteomes" id="UP000026962"/>
    </source>
</evidence>
<organism evidence="2">
    <name type="scientific">Oryza punctata</name>
    <name type="common">Red rice</name>
    <dbReference type="NCBI Taxonomy" id="4537"/>
    <lineage>
        <taxon>Eukaryota</taxon>
        <taxon>Viridiplantae</taxon>
        <taxon>Streptophyta</taxon>
        <taxon>Embryophyta</taxon>
        <taxon>Tracheophyta</taxon>
        <taxon>Spermatophyta</taxon>
        <taxon>Magnoliopsida</taxon>
        <taxon>Liliopsida</taxon>
        <taxon>Poales</taxon>
        <taxon>Poaceae</taxon>
        <taxon>BOP clade</taxon>
        <taxon>Oryzoideae</taxon>
        <taxon>Oryzeae</taxon>
        <taxon>Oryzinae</taxon>
        <taxon>Oryza</taxon>
    </lineage>
</organism>
<dbReference type="AlphaFoldDB" id="A0A0E0MNF0"/>
<dbReference type="EnsemblPlants" id="OPUNC12G13840.1">
    <property type="protein sequence ID" value="OPUNC12G13840.1"/>
    <property type="gene ID" value="OPUNC12G13840"/>
</dbReference>
<feature type="region of interest" description="Disordered" evidence="1">
    <location>
        <begin position="21"/>
        <end position="66"/>
    </location>
</feature>